<dbReference type="EMBL" id="KV425600">
    <property type="protein sequence ID" value="KZT21981.1"/>
    <property type="molecule type" value="Genomic_DNA"/>
</dbReference>
<sequence length="124" mass="14162">MGGLPDFLCRSHNPADRTRRGEDSKVGRDDWVWHDLYGWRTRHGCGLRRGRKQGGKGAWSLIYVIIAARRYPRGIGADGEWARGLPSNWLLPSSLILRLNANRNIRLSEVHRDSLLLMNLIFTA</sequence>
<organism evidence="1 2">
    <name type="scientific">Neolentinus lepideus HHB14362 ss-1</name>
    <dbReference type="NCBI Taxonomy" id="1314782"/>
    <lineage>
        <taxon>Eukaryota</taxon>
        <taxon>Fungi</taxon>
        <taxon>Dikarya</taxon>
        <taxon>Basidiomycota</taxon>
        <taxon>Agaricomycotina</taxon>
        <taxon>Agaricomycetes</taxon>
        <taxon>Gloeophyllales</taxon>
        <taxon>Gloeophyllaceae</taxon>
        <taxon>Neolentinus</taxon>
    </lineage>
</organism>
<dbReference type="InParanoid" id="A0A165Q6F9"/>
<reference evidence="1 2" key="1">
    <citation type="journal article" date="2016" name="Mol. Biol. Evol.">
        <title>Comparative Genomics of Early-Diverging Mushroom-Forming Fungi Provides Insights into the Origins of Lignocellulose Decay Capabilities.</title>
        <authorList>
            <person name="Nagy L.G."/>
            <person name="Riley R."/>
            <person name="Tritt A."/>
            <person name="Adam C."/>
            <person name="Daum C."/>
            <person name="Floudas D."/>
            <person name="Sun H."/>
            <person name="Yadav J.S."/>
            <person name="Pangilinan J."/>
            <person name="Larsson K.H."/>
            <person name="Matsuura K."/>
            <person name="Barry K."/>
            <person name="Labutti K."/>
            <person name="Kuo R."/>
            <person name="Ohm R.A."/>
            <person name="Bhattacharya S.S."/>
            <person name="Shirouzu T."/>
            <person name="Yoshinaga Y."/>
            <person name="Martin F.M."/>
            <person name="Grigoriev I.V."/>
            <person name="Hibbett D.S."/>
        </authorList>
    </citation>
    <scope>NUCLEOTIDE SEQUENCE [LARGE SCALE GENOMIC DNA]</scope>
    <source>
        <strain evidence="1 2">HHB14362 ss-1</strain>
    </source>
</reference>
<gene>
    <name evidence="1" type="ORF">NEOLEDRAFT_706772</name>
</gene>
<protein>
    <submittedName>
        <fullName evidence="1">Uncharacterized protein</fullName>
    </submittedName>
</protein>
<dbReference type="Proteomes" id="UP000076761">
    <property type="component" value="Unassembled WGS sequence"/>
</dbReference>
<name>A0A165Q6F9_9AGAM</name>
<evidence type="ECO:0000313" key="2">
    <source>
        <dbReference type="Proteomes" id="UP000076761"/>
    </source>
</evidence>
<evidence type="ECO:0000313" key="1">
    <source>
        <dbReference type="EMBL" id="KZT21981.1"/>
    </source>
</evidence>
<keyword evidence="2" id="KW-1185">Reference proteome</keyword>
<proteinExistence type="predicted"/>
<dbReference type="AlphaFoldDB" id="A0A165Q6F9"/>
<accession>A0A165Q6F9</accession>